<dbReference type="GO" id="GO:0008194">
    <property type="term" value="F:UDP-glycosyltransferase activity"/>
    <property type="evidence" value="ECO:0007669"/>
    <property type="project" value="InterPro"/>
</dbReference>
<proteinExistence type="inferred from homology"/>
<dbReference type="InterPro" id="IPR006326">
    <property type="entry name" value="UDPGT_MGT-like"/>
</dbReference>
<dbReference type="InterPro" id="IPR002213">
    <property type="entry name" value="UDP_glucos_trans"/>
</dbReference>
<accession>A0A0R2HAG6</accession>
<evidence type="ECO:0000256" key="3">
    <source>
        <dbReference type="SAM" id="Phobius"/>
    </source>
</evidence>
<evidence type="ECO:0000313" key="4">
    <source>
        <dbReference type="EMBL" id="KRN50041.1"/>
    </source>
</evidence>
<evidence type="ECO:0000256" key="2">
    <source>
        <dbReference type="ARBA" id="ARBA00022679"/>
    </source>
</evidence>
<dbReference type="Proteomes" id="UP000051841">
    <property type="component" value="Unassembled WGS sequence"/>
</dbReference>
<feature type="transmembrane region" description="Helical" evidence="3">
    <location>
        <begin position="405"/>
        <end position="435"/>
    </location>
</feature>
<dbReference type="PANTHER" id="PTHR48050">
    <property type="entry name" value="STEROL 3-BETA-GLUCOSYLTRANSFERASE"/>
    <property type="match status" value="1"/>
</dbReference>
<evidence type="ECO:0000256" key="1">
    <source>
        <dbReference type="ARBA" id="ARBA00009995"/>
    </source>
</evidence>
<dbReference type="EMBL" id="JQBL01000015">
    <property type="protein sequence ID" value="KRN50041.1"/>
    <property type="molecule type" value="Genomic_DNA"/>
</dbReference>
<protein>
    <recommendedName>
        <fullName evidence="6">Glycosyltransferase, MGT family</fullName>
    </recommendedName>
</protein>
<keyword evidence="3" id="KW-0812">Transmembrane</keyword>
<dbReference type="PANTHER" id="PTHR48050:SF13">
    <property type="entry name" value="STEROL 3-BETA-GLUCOSYLTRANSFERASE UGT80A2"/>
    <property type="match status" value="1"/>
</dbReference>
<comment type="caution">
    <text evidence="4">The sequence shown here is derived from an EMBL/GenBank/DDBJ whole genome shotgun (WGS) entry which is preliminary data.</text>
</comment>
<dbReference type="AlphaFoldDB" id="A0A0R2HAG6"/>
<dbReference type="RefSeq" id="WP_031589232.1">
    <property type="nucleotide sequence ID" value="NZ_JNKN01000014.1"/>
</dbReference>
<dbReference type="Pfam" id="PF00201">
    <property type="entry name" value="UDPGT"/>
    <property type="match status" value="1"/>
</dbReference>
<dbReference type="GO" id="GO:0016758">
    <property type="term" value="F:hexosyltransferase activity"/>
    <property type="evidence" value="ECO:0007669"/>
    <property type="project" value="InterPro"/>
</dbReference>
<name>A0A0R2HAG6_9FIRM</name>
<evidence type="ECO:0000313" key="5">
    <source>
        <dbReference type="Proteomes" id="UP000051841"/>
    </source>
</evidence>
<dbReference type="CDD" id="cd03784">
    <property type="entry name" value="GT1_Gtf-like"/>
    <property type="match status" value="1"/>
</dbReference>
<dbReference type="NCBIfam" id="TIGR01426">
    <property type="entry name" value="MGT"/>
    <property type="match status" value="1"/>
</dbReference>
<comment type="similarity">
    <text evidence="1">Belongs to the UDP-glycosyltransferase family.</text>
</comment>
<keyword evidence="3" id="KW-1133">Transmembrane helix</keyword>
<sequence>MKNIAFFCIPAFGHTNPLLPIARELVERGHHVRFYSFDLFKEKIESTKATYISCDRFLSSLTNKQEKKLKNISTTEMTIQSIHITIEMDSFLNEEFKKEKPDLIITDSACFWGKLSAMKYKIPYVVSTTTFAFNQLSSSYMKQSFKEVADIIFGLPKVSKELKKLEQYGYHVKNAISLVSSDNHTDTLVYTSKSFQPFAESFSSHYQFVGPSLFDHYTLDKHHERALIYISMGTIINERLDFYQKCIDCLQDEDVDIIISVGNNVPIEQLHFNKEKVHIYPSVNQLEVLSRANLFITHCGMNSVSESLYMATPMLLCPQTAEQRAVARRTKEIGAGIMLDDDIHSSAMKILHNPQFVSSAMQYRQDFISSGGVKKAVDYIEGAPYKKDEVDLIEELNKYNRKTKLIYWMIIILLIFLLKGKYGLIIGIIAFLCSFPVRKKLQMRKYDKMIKNY</sequence>
<keyword evidence="2" id="KW-0808">Transferase</keyword>
<dbReference type="GO" id="GO:0017000">
    <property type="term" value="P:antibiotic biosynthetic process"/>
    <property type="evidence" value="ECO:0007669"/>
    <property type="project" value="UniProtKB-ARBA"/>
</dbReference>
<dbReference type="PATRIC" id="fig|1410657.5.peg.514"/>
<dbReference type="InterPro" id="IPR050426">
    <property type="entry name" value="Glycosyltransferase_28"/>
</dbReference>
<keyword evidence="5" id="KW-1185">Reference proteome</keyword>
<evidence type="ECO:0008006" key="6">
    <source>
        <dbReference type="Google" id="ProtNLM"/>
    </source>
</evidence>
<dbReference type="SUPFAM" id="SSF53756">
    <property type="entry name" value="UDP-Glycosyltransferase/glycogen phosphorylase"/>
    <property type="match status" value="1"/>
</dbReference>
<organism evidence="4 5">
    <name type="scientific">Kandleria vitulina DSM 20405</name>
    <dbReference type="NCBI Taxonomy" id="1410657"/>
    <lineage>
        <taxon>Bacteria</taxon>
        <taxon>Bacillati</taxon>
        <taxon>Bacillota</taxon>
        <taxon>Erysipelotrichia</taxon>
        <taxon>Erysipelotrichales</taxon>
        <taxon>Coprobacillaceae</taxon>
        <taxon>Kandleria</taxon>
    </lineage>
</organism>
<dbReference type="Gene3D" id="3.40.50.2000">
    <property type="entry name" value="Glycogen Phosphorylase B"/>
    <property type="match status" value="2"/>
</dbReference>
<gene>
    <name evidence="4" type="ORF">IV49_GL000487</name>
</gene>
<reference evidence="4 5" key="1">
    <citation type="journal article" date="2015" name="Genome Announc.">
        <title>Expanding the biotechnology potential of lactobacilli through comparative genomics of 213 strains and associated genera.</title>
        <authorList>
            <person name="Sun Z."/>
            <person name="Harris H.M."/>
            <person name="McCann A."/>
            <person name="Guo C."/>
            <person name="Argimon S."/>
            <person name="Zhang W."/>
            <person name="Yang X."/>
            <person name="Jeffery I.B."/>
            <person name="Cooney J.C."/>
            <person name="Kagawa T.F."/>
            <person name="Liu W."/>
            <person name="Song Y."/>
            <person name="Salvetti E."/>
            <person name="Wrobel A."/>
            <person name="Rasinkangas P."/>
            <person name="Parkhill J."/>
            <person name="Rea M.C."/>
            <person name="O'Sullivan O."/>
            <person name="Ritari J."/>
            <person name="Douillard F.P."/>
            <person name="Paul Ross R."/>
            <person name="Yang R."/>
            <person name="Briner A.E."/>
            <person name="Felis G.E."/>
            <person name="de Vos W.M."/>
            <person name="Barrangou R."/>
            <person name="Klaenhammer T.R."/>
            <person name="Caufield P.W."/>
            <person name="Cui Y."/>
            <person name="Zhang H."/>
            <person name="O'Toole P.W."/>
        </authorList>
    </citation>
    <scope>NUCLEOTIDE SEQUENCE [LARGE SCALE GENOMIC DNA]</scope>
    <source>
        <strain evidence="4 5">DSM 20405</strain>
    </source>
</reference>
<keyword evidence="3" id="KW-0472">Membrane</keyword>